<feature type="domain" description="ChsH2 C-terminal OB-fold" evidence="1">
    <location>
        <begin position="70"/>
        <end position="140"/>
    </location>
</feature>
<dbReference type="AlphaFoldDB" id="A0A6J7I885"/>
<dbReference type="EMBL" id="CAFBNE010000001">
    <property type="protein sequence ID" value="CAB4926832.1"/>
    <property type="molecule type" value="Genomic_DNA"/>
</dbReference>
<dbReference type="InterPro" id="IPR052513">
    <property type="entry name" value="Thioester_dehydratase-like"/>
</dbReference>
<dbReference type="PANTHER" id="PTHR34075">
    <property type="entry name" value="BLR3430 PROTEIN"/>
    <property type="match status" value="1"/>
</dbReference>
<dbReference type="PANTHER" id="PTHR34075:SF4">
    <property type="entry name" value="DUF35 DOMAIN-CONTAINING PROTEIN"/>
    <property type="match status" value="1"/>
</dbReference>
<evidence type="ECO:0000259" key="2">
    <source>
        <dbReference type="Pfam" id="PF12172"/>
    </source>
</evidence>
<dbReference type="SUPFAM" id="SSF50249">
    <property type="entry name" value="Nucleic acid-binding proteins"/>
    <property type="match status" value="1"/>
</dbReference>
<reference evidence="3" key="1">
    <citation type="submission" date="2020-05" db="EMBL/GenBank/DDBJ databases">
        <authorList>
            <person name="Chiriac C."/>
            <person name="Salcher M."/>
            <person name="Ghai R."/>
            <person name="Kavagutti S V."/>
        </authorList>
    </citation>
    <scope>NUCLEOTIDE SEQUENCE</scope>
</reference>
<sequence length="161" mass="17836">MTSASETAPARFYEQTWDLSYRHALGATVGVFLDGLRDAKLLGRQCPKCSRVLVPPRSYCDRCFVETGDWQEVANEGVIEMMTIVYEPFKGLPAPPYAIAYVLLDGASTALLGYVHGIDLTDVKSATEQLAIGKRVNVHFSPQPKGDVTDYWFELSDNEPT</sequence>
<dbReference type="InterPro" id="IPR012340">
    <property type="entry name" value="NA-bd_OB-fold"/>
</dbReference>
<dbReference type="Pfam" id="PF12172">
    <property type="entry name" value="zf-ChsH2"/>
    <property type="match status" value="1"/>
</dbReference>
<dbReference type="InterPro" id="IPR002878">
    <property type="entry name" value="ChsH2_C"/>
</dbReference>
<proteinExistence type="predicted"/>
<feature type="domain" description="ChsH2 rubredoxin-like zinc ribbon" evidence="2">
    <location>
        <begin position="34"/>
        <end position="65"/>
    </location>
</feature>
<name>A0A6J7I885_9ZZZZ</name>
<accession>A0A6J7I885</accession>
<organism evidence="3">
    <name type="scientific">freshwater metagenome</name>
    <dbReference type="NCBI Taxonomy" id="449393"/>
    <lineage>
        <taxon>unclassified sequences</taxon>
        <taxon>metagenomes</taxon>
        <taxon>ecological metagenomes</taxon>
    </lineage>
</organism>
<dbReference type="InterPro" id="IPR022002">
    <property type="entry name" value="ChsH2_Znr"/>
</dbReference>
<protein>
    <submittedName>
        <fullName evidence="3">Unannotated protein</fullName>
    </submittedName>
</protein>
<evidence type="ECO:0000313" key="3">
    <source>
        <dbReference type="EMBL" id="CAB4926832.1"/>
    </source>
</evidence>
<evidence type="ECO:0000259" key="1">
    <source>
        <dbReference type="Pfam" id="PF01796"/>
    </source>
</evidence>
<dbReference type="Gene3D" id="6.10.30.10">
    <property type="match status" value="1"/>
</dbReference>
<dbReference type="Pfam" id="PF01796">
    <property type="entry name" value="OB_ChsH2_C"/>
    <property type="match status" value="1"/>
</dbReference>
<gene>
    <name evidence="3" type="ORF">UFOPK3772_00009</name>
</gene>